<keyword evidence="7 19" id="KW-0479">Metal-binding</keyword>
<keyword evidence="13 19" id="KW-0408">Iron</keyword>
<keyword evidence="14 19" id="KW-0411">Iron-sulfur</keyword>
<reference evidence="22 24" key="1">
    <citation type="journal article" date="2016" name="PLoS ONE">
        <title>Sequence Assembly of Yarrowia lipolytica Strain W29/CLIB89 Shows Transposable Element Diversity.</title>
        <authorList>
            <person name="Magnan C."/>
            <person name="Yu J."/>
            <person name="Chang I."/>
            <person name="Jahn E."/>
            <person name="Kanomata Y."/>
            <person name="Wu J."/>
            <person name="Zeller M."/>
            <person name="Oakes M."/>
            <person name="Baldi P."/>
            <person name="Sandmeyer S."/>
        </authorList>
    </citation>
    <scope>NUCLEOTIDE SEQUENCE [LARGE SCALE GENOMIC DNA]</scope>
    <source>
        <strain evidence="22">CLIB89</strain>
        <strain evidence="24">CLIB89(W29)</strain>
    </source>
</reference>
<reference evidence="23 25" key="2">
    <citation type="submission" date="2018-07" db="EMBL/GenBank/DDBJ databases">
        <title>Draft Genome Assemblies for Five Robust Yarrowia lipolytica Strains Exhibiting High Lipid Production and Pentose Sugar Utilization and Sugar Alcohol Secretion from Undetoxified Lignocellulosic Biomass Hydrolysates.</title>
        <authorList>
            <consortium name="DOE Joint Genome Institute"/>
            <person name="Walker C."/>
            <person name="Ryu S."/>
            <person name="Na H."/>
            <person name="Zane M."/>
            <person name="LaButti K."/>
            <person name="Lipzen A."/>
            <person name="Haridas S."/>
            <person name="Barry K."/>
            <person name="Grigoriev I.V."/>
            <person name="Quarterman J."/>
            <person name="Slininger P."/>
            <person name="Dien B."/>
            <person name="Trinh C.T."/>
        </authorList>
    </citation>
    <scope>NUCLEOTIDE SEQUENCE [LARGE SCALE GENOMIC DNA]</scope>
    <source>
        <strain evidence="23 25">YB392</strain>
    </source>
</reference>
<evidence type="ECO:0000256" key="9">
    <source>
        <dbReference type="ARBA" id="ARBA00022827"/>
    </source>
</evidence>
<dbReference type="Gene3D" id="3.30.70.20">
    <property type="match status" value="1"/>
</dbReference>
<dbReference type="VEuPathDB" id="FungiDB:YALI1_C20597g"/>
<evidence type="ECO:0000313" key="25">
    <source>
        <dbReference type="Proteomes" id="UP000256601"/>
    </source>
</evidence>
<dbReference type="EMBL" id="CP017555">
    <property type="protein sequence ID" value="AOW02890.1"/>
    <property type="molecule type" value="Genomic_DNA"/>
</dbReference>
<dbReference type="AlphaFoldDB" id="A0A1D8NBA1"/>
<comment type="cofactor">
    <cofactor evidence="1 19">
        <name>FAD</name>
        <dbReference type="ChEBI" id="CHEBI:57692"/>
    </cofactor>
</comment>
<keyword evidence="9 19" id="KW-0274">FAD</keyword>
<dbReference type="VEuPathDB" id="FungiDB:YALI0_C14806g"/>
<keyword evidence="10" id="KW-0809">Transit peptide</keyword>
<dbReference type="SUPFAM" id="SSF51905">
    <property type="entry name" value="FAD/NAD(P)-binding domain"/>
    <property type="match status" value="1"/>
</dbReference>
<comment type="function">
    <text evidence="2 19">Accepts electrons from ETF and reduces ubiquinone.</text>
</comment>
<dbReference type="Pfam" id="PF21162">
    <property type="entry name" value="ETFQO_UQ-bd"/>
    <property type="match status" value="1"/>
</dbReference>
<evidence type="ECO:0000256" key="18">
    <source>
        <dbReference type="ARBA" id="ARBA00052682"/>
    </source>
</evidence>
<comment type="subcellular location">
    <subcellularLocation>
        <location evidence="3">Mitochondrion inner membrane</location>
    </subcellularLocation>
</comment>
<dbReference type="InterPro" id="IPR007859">
    <property type="entry name" value="ETF-QO/FixX_C"/>
</dbReference>
<keyword evidence="8" id="KW-0999">Mitochondrion inner membrane</keyword>
<dbReference type="GO" id="GO:0005743">
    <property type="term" value="C:mitochondrial inner membrane"/>
    <property type="evidence" value="ECO:0007669"/>
    <property type="project" value="UniProtKB-SubCell"/>
</dbReference>
<feature type="domain" description="ETF-QO/FixC ubiquinone-binding" evidence="21">
    <location>
        <begin position="274"/>
        <end position="367"/>
    </location>
</feature>
<evidence type="ECO:0000313" key="23">
    <source>
        <dbReference type="EMBL" id="RDW25481.1"/>
    </source>
</evidence>
<keyword evidence="5 19" id="KW-0813">Transport</keyword>
<dbReference type="EMBL" id="KZ859000">
    <property type="protein sequence ID" value="RDW25481.1"/>
    <property type="molecule type" value="Genomic_DNA"/>
</dbReference>
<dbReference type="Proteomes" id="UP000182444">
    <property type="component" value="Chromosome 1C"/>
</dbReference>
<evidence type="ECO:0000259" key="20">
    <source>
        <dbReference type="Pfam" id="PF05187"/>
    </source>
</evidence>
<dbReference type="SUPFAM" id="SSF54373">
    <property type="entry name" value="FAD-linked reductases, C-terminal domain"/>
    <property type="match status" value="1"/>
</dbReference>
<protein>
    <recommendedName>
        <fullName evidence="19">Electron transfer flavoprotein-ubiquinone oxidoreductase</fullName>
        <shortName evidence="19">ETF-QO</shortName>
        <ecNumber evidence="19">1.5.5.1</ecNumber>
    </recommendedName>
</protein>
<dbReference type="KEGG" id="yli:2909742"/>
<dbReference type="FunFam" id="3.30.70.20:FF:000015">
    <property type="entry name" value="Electron transfer flavoprotein-ubiquinone oxidoreductase"/>
    <property type="match status" value="1"/>
</dbReference>
<evidence type="ECO:0000256" key="15">
    <source>
        <dbReference type="ARBA" id="ARBA00023075"/>
    </source>
</evidence>
<dbReference type="OMA" id="INFQNCV"/>
<keyword evidence="16" id="KW-0496">Mitochondrion</keyword>
<evidence type="ECO:0000256" key="17">
    <source>
        <dbReference type="ARBA" id="ARBA00023136"/>
    </source>
</evidence>
<evidence type="ECO:0000256" key="7">
    <source>
        <dbReference type="ARBA" id="ARBA00022723"/>
    </source>
</evidence>
<evidence type="ECO:0000256" key="13">
    <source>
        <dbReference type="ARBA" id="ARBA00023004"/>
    </source>
</evidence>
<accession>A0A1D8NBA1</accession>
<evidence type="ECO:0000256" key="19">
    <source>
        <dbReference type="RuleBase" id="RU366068"/>
    </source>
</evidence>
<dbReference type="Gene3D" id="3.50.50.60">
    <property type="entry name" value="FAD/NAD(P)-binding domain"/>
    <property type="match status" value="1"/>
</dbReference>
<keyword evidence="6 19" id="KW-0285">Flavoprotein</keyword>
<dbReference type="Proteomes" id="UP000256601">
    <property type="component" value="Unassembled WGS sequence"/>
</dbReference>
<proteinExistence type="inferred from homology"/>
<evidence type="ECO:0000259" key="21">
    <source>
        <dbReference type="Pfam" id="PF21162"/>
    </source>
</evidence>
<evidence type="ECO:0000256" key="16">
    <source>
        <dbReference type="ARBA" id="ARBA00023128"/>
    </source>
</evidence>
<dbReference type="GO" id="GO:0051539">
    <property type="term" value="F:4 iron, 4 sulfur cluster binding"/>
    <property type="evidence" value="ECO:0007669"/>
    <property type="project" value="UniProtKB-UniRule"/>
</dbReference>
<evidence type="ECO:0000256" key="8">
    <source>
        <dbReference type="ARBA" id="ARBA00022792"/>
    </source>
</evidence>
<comment type="catalytic activity">
    <reaction evidence="18 19">
        <text>a ubiquinone + reduced [electron-transfer flavoprotein] = a ubiquinol + oxidized [electron-transfer flavoprotein] + H(+)</text>
        <dbReference type="Rhea" id="RHEA:24052"/>
        <dbReference type="Rhea" id="RHEA-COMP:9565"/>
        <dbReference type="Rhea" id="RHEA-COMP:9566"/>
        <dbReference type="Rhea" id="RHEA-COMP:10685"/>
        <dbReference type="Rhea" id="RHEA-COMP:10686"/>
        <dbReference type="ChEBI" id="CHEBI:15378"/>
        <dbReference type="ChEBI" id="CHEBI:16389"/>
        <dbReference type="ChEBI" id="CHEBI:17976"/>
        <dbReference type="ChEBI" id="CHEBI:57692"/>
        <dbReference type="ChEBI" id="CHEBI:58307"/>
        <dbReference type="EC" id="1.5.5.1"/>
    </reaction>
</comment>
<feature type="domain" description="ETF-QO/FixX C-terminal" evidence="20">
    <location>
        <begin position="527"/>
        <end position="644"/>
    </location>
</feature>
<keyword evidence="17" id="KW-0472">Membrane</keyword>
<evidence type="ECO:0000256" key="12">
    <source>
        <dbReference type="ARBA" id="ARBA00023002"/>
    </source>
</evidence>
<dbReference type="SUPFAM" id="SSF54862">
    <property type="entry name" value="4Fe-4S ferredoxins"/>
    <property type="match status" value="1"/>
</dbReference>
<evidence type="ECO:0000313" key="22">
    <source>
        <dbReference type="EMBL" id="AOW02890.1"/>
    </source>
</evidence>
<gene>
    <name evidence="23" type="ORF">B0I71DRAFT_119452</name>
    <name evidence="22" type="ORF">YALI1_C20597g</name>
</gene>
<dbReference type="Gene3D" id="3.30.9.90">
    <property type="match status" value="1"/>
</dbReference>
<dbReference type="InterPro" id="IPR036188">
    <property type="entry name" value="FAD/NAD-bd_sf"/>
</dbReference>
<dbReference type="PANTHER" id="PTHR10617">
    <property type="entry name" value="ELECTRON TRANSFER FLAVOPROTEIN-UBIQUINONE OXIDOREDUCTASE"/>
    <property type="match status" value="1"/>
</dbReference>
<dbReference type="eggNOG" id="KOG2415">
    <property type="taxonomic scope" value="Eukaryota"/>
</dbReference>
<organism evidence="22 24">
    <name type="scientific">Yarrowia lipolytica</name>
    <name type="common">Candida lipolytica</name>
    <dbReference type="NCBI Taxonomy" id="4952"/>
    <lineage>
        <taxon>Eukaryota</taxon>
        <taxon>Fungi</taxon>
        <taxon>Dikarya</taxon>
        <taxon>Ascomycota</taxon>
        <taxon>Saccharomycotina</taxon>
        <taxon>Dipodascomycetes</taxon>
        <taxon>Dipodascales</taxon>
        <taxon>Dipodascales incertae sedis</taxon>
        <taxon>Yarrowia</taxon>
    </lineage>
</organism>
<evidence type="ECO:0000256" key="3">
    <source>
        <dbReference type="ARBA" id="ARBA00004273"/>
    </source>
</evidence>
<evidence type="ECO:0000256" key="14">
    <source>
        <dbReference type="ARBA" id="ARBA00023014"/>
    </source>
</evidence>
<sequence>MIRSSRLLRVKPQRAVRGVQRVSRAIPSGVTHIPRATVTAHVSNFSTFRVVRQQQFSEDELDVLNSEREKDFVDVAIVGGGPAGLSAAIKIKQLDNEHGNGDLRVIVLEKAPDMGSHILSGAVLEPRALDELIPEWRDDPPEPMTLVTEETMRFFTKKWAIPIPEPPQMHNKGKNYIVSLNQVTKWLAEKAEEVGVEVYPGFSVSELVYRDGNVVGVATNDMGRAKDGKPLDSFERGMEFYARTTLLAEGCHGSLSKQAISKYDLRKDSEPQTYGIGIKEVWEVPDEVFKSGYVAHGLGWPLDTETYGGGFMYHFGDNLVAVGLVTGLDYKNPYISPFKEFQRMKHHPFFAKVLSEGTCIQYGARALNEGGLQSIPKLSFPGGALIGCSAGFLNVPKIKGTHTAMKSGMLAAETIWEQFQAENEAGTPLVVSEAEDLEPELFKTIDLANYEQKFKDSWIYDELHEVRNVRPSFHNPLKNWGGLLYSGIDTFLLRGRVPWTLKHATTDSAATEPASKHKEIDYPKPDGKLSFDLLTSVSRTGTNHDEDEPVHLKLTSDPADAPFKINTEADLAKHTADNWEKYKGVEARFCPAGVYEYIEDDAGDGVRFQINSQNCIHCKTCDIKVPGQNINWTVPQGGDGPKYSMT</sequence>
<dbReference type="EC" id="1.5.5.1" evidence="19"/>
<keyword evidence="11 19" id="KW-0249">Electron transport</keyword>
<evidence type="ECO:0000256" key="11">
    <source>
        <dbReference type="ARBA" id="ARBA00022982"/>
    </source>
</evidence>
<evidence type="ECO:0000313" key="24">
    <source>
        <dbReference type="Proteomes" id="UP000182444"/>
    </source>
</evidence>
<name>A0A1D8NBA1_YARLL</name>
<dbReference type="InterPro" id="IPR040156">
    <property type="entry name" value="ETF-QO"/>
</dbReference>
<evidence type="ECO:0000256" key="5">
    <source>
        <dbReference type="ARBA" id="ARBA00022448"/>
    </source>
</evidence>
<dbReference type="GO" id="GO:0004174">
    <property type="term" value="F:electron-transferring-flavoprotein dehydrogenase activity"/>
    <property type="evidence" value="ECO:0007669"/>
    <property type="project" value="UniProtKB-UniRule"/>
</dbReference>
<keyword evidence="12 19" id="KW-0560">Oxidoreductase</keyword>
<dbReference type="Pfam" id="PF13450">
    <property type="entry name" value="NAD_binding_8"/>
    <property type="match status" value="1"/>
</dbReference>
<dbReference type="Pfam" id="PF05187">
    <property type="entry name" value="Fer4_ETF_QO"/>
    <property type="match status" value="1"/>
</dbReference>
<dbReference type="PANTHER" id="PTHR10617:SF107">
    <property type="entry name" value="ELECTRON TRANSFER FLAVOPROTEIN-UBIQUINONE OXIDOREDUCTASE, MITOCHONDRIAL"/>
    <property type="match status" value="1"/>
</dbReference>
<comment type="similarity">
    <text evidence="4">Belongs to the ETF-QO/FixC family.</text>
</comment>
<evidence type="ECO:0000256" key="1">
    <source>
        <dbReference type="ARBA" id="ARBA00001974"/>
    </source>
</evidence>
<evidence type="ECO:0000256" key="4">
    <source>
        <dbReference type="ARBA" id="ARBA00006796"/>
    </source>
</evidence>
<comment type="cofactor">
    <cofactor evidence="19">
        <name>[4Fe-4S] cluster</name>
        <dbReference type="ChEBI" id="CHEBI:49883"/>
    </cofactor>
    <text evidence="19">Binds 1 [4Fe-4S] cluster.</text>
</comment>
<dbReference type="GeneID" id="2909742"/>
<evidence type="ECO:0000256" key="10">
    <source>
        <dbReference type="ARBA" id="ARBA00022946"/>
    </source>
</evidence>
<evidence type="ECO:0000256" key="2">
    <source>
        <dbReference type="ARBA" id="ARBA00002819"/>
    </source>
</evidence>
<dbReference type="InterPro" id="IPR049398">
    <property type="entry name" value="ETF-QO/FixC_UQ-bd"/>
</dbReference>
<keyword evidence="15 19" id="KW-0830">Ubiquinone</keyword>
<dbReference type="GO" id="GO:0046872">
    <property type="term" value="F:metal ion binding"/>
    <property type="evidence" value="ECO:0007669"/>
    <property type="project" value="UniProtKB-KW"/>
</dbReference>
<evidence type="ECO:0000256" key="6">
    <source>
        <dbReference type="ARBA" id="ARBA00022630"/>
    </source>
</evidence>